<evidence type="ECO:0000256" key="11">
    <source>
        <dbReference type="ARBA" id="ARBA00023136"/>
    </source>
</evidence>
<dbReference type="PROSITE" id="PS50011">
    <property type="entry name" value="PROTEIN_KINASE_DOM"/>
    <property type="match status" value="1"/>
</dbReference>
<evidence type="ECO:0000256" key="3">
    <source>
        <dbReference type="ARBA" id="ARBA00022527"/>
    </source>
</evidence>
<reference evidence="16" key="1">
    <citation type="submission" date="2018-02" db="EMBL/GenBank/DDBJ databases">
        <title>Rhizophora mucronata_Transcriptome.</title>
        <authorList>
            <person name="Meera S.P."/>
            <person name="Sreeshan A."/>
            <person name="Augustine A."/>
        </authorList>
    </citation>
    <scope>NUCLEOTIDE SEQUENCE</scope>
    <source>
        <tissue evidence="16">Leaf</tissue>
    </source>
</reference>
<evidence type="ECO:0000256" key="8">
    <source>
        <dbReference type="ARBA" id="ARBA00022777"/>
    </source>
</evidence>
<proteinExistence type="predicted"/>
<evidence type="ECO:0000256" key="13">
    <source>
        <dbReference type="PROSITE-ProRule" id="PRU10141"/>
    </source>
</evidence>
<keyword evidence="12" id="KW-0675">Receptor</keyword>
<evidence type="ECO:0000256" key="9">
    <source>
        <dbReference type="ARBA" id="ARBA00022840"/>
    </source>
</evidence>
<dbReference type="Pfam" id="PF00069">
    <property type="entry name" value="Pkinase"/>
    <property type="match status" value="1"/>
</dbReference>
<evidence type="ECO:0000256" key="2">
    <source>
        <dbReference type="ARBA" id="ARBA00012513"/>
    </source>
</evidence>
<dbReference type="InterPro" id="IPR050823">
    <property type="entry name" value="Plant_Ser_Thr_Prot_Kinase"/>
</dbReference>
<evidence type="ECO:0000256" key="12">
    <source>
        <dbReference type="ARBA" id="ARBA00023170"/>
    </source>
</evidence>
<keyword evidence="4" id="KW-0597">Phosphoprotein</keyword>
<organism evidence="16">
    <name type="scientific">Rhizophora mucronata</name>
    <name type="common">Asiatic mangrove</name>
    <dbReference type="NCBI Taxonomy" id="61149"/>
    <lineage>
        <taxon>Eukaryota</taxon>
        <taxon>Viridiplantae</taxon>
        <taxon>Streptophyta</taxon>
        <taxon>Embryophyta</taxon>
        <taxon>Tracheophyta</taxon>
        <taxon>Spermatophyta</taxon>
        <taxon>Magnoliopsida</taxon>
        <taxon>eudicotyledons</taxon>
        <taxon>Gunneridae</taxon>
        <taxon>Pentapetalae</taxon>
        <taxon>rosids</taxon>
        <taxon>fabids</taxon>
        <taxon>Malpighiales</taxon>
        <taxon>Rhizophoraceae</taxon>
        <taxon>Rhizophora</taxon>
    </lineage>
</organism>
<sequence length="387" mass="43333">MNSELNSQNISGSSSDSTGRHPLFPSGSQRYSNISAFTVAELKTATKNFSRFVMLGEGGFGRVYKGSIKCTEDPTKMLDVAVKQLSKRGIQGHKEWVTEVNFLGVLEHPNLVKLIGYCAEDGERGIQRLLIYEFMPNGSVADHLSTASDTPLPWTMRLKIAQDAARGLTYLHEEMEFQIIFRDFKSSNILLDGQWNAKLSDFGLARLGPLEGTHVSTAVVGTWGYAAPEYLRTGHLTSKSDIWSYGVFLYELITGRRPLDENRPKGEQKLLEWVKPFLSDAKKFREILDPRLKGKYNLKSGRKLAIIANRCLVGNPKSRPKMSEVLEMVNQLVDSSIETGSPQLSFKNLTSMESSAKHKRNAGPNSGLSGWFVRMMTRKVVRTCWSQ</sequence>
<dbReference type="InterPro" id="IPR000719">
    <property type="entry name" value="Prot_kinase_dom"/>
</dbReference>
<evidence type="ECO:0000256" key="10">
    <source>
        <dbReference type="ARBA" id="ARBA00022989"/>
    </source>
</evidence>
<dbReference type="CDD" id="cd14066">
    <property type="entry name" value="STKc_IRAK"/>
    <property type="match status" value="1"/>
</dbReference>
<dbReference type="InterPro" id="IPR017441">
    <property type="entry name" value="Protein_kinase_ATP_BS"/>
</dbReference>
<keyword evidence="9 13" id="KW-0067">ATP-binding</keyword>
<evidence type="ECO:0000256" key="6">
    <source>
        <dbReference type="ARBA" id="ARBA00022692"/>
    </source>
</evidence>
<dbReference type="InterPro" id="IPR011009">
    <property type="entry name" value="Kinase-like_dom_sf"/>
</dbReference>
<feature type="compositionally biased region" description="Low complexity" evidence="14">
    <location>
        <begin position="1"/>
        <end position="17"/>
    </location>
</feature>
<dbReference type="PROSITE" id="PS00107">
    <property type="entry name" value="PROTEIN_KINASE_ATP"/>
    <property type="match status" value="1"/>
</dbReference>
<feature type="region of interest" description="Disordered" evidence="14">
    <location>
        <begin position="1"/>
        <end position="27"/>
    </location>
</feature>
<keyword evidence="5" id="KW-0808">Transferase</keyword>
<protein>
    <recommendedName>
        <fullName evidence="2">non-specific serine/threonine protein kinase</fullName>
        <ecNumber evidence="2">2.7.11.1</ecNumber>
    </recommendedName>
</protein>
<keyword evidence="10" id="KW-1133">Transmembrane helix</keyword>
<dbReference type="Gene3D" id="1.10.510.10">
    <property type="entry name" value="Transferase(Phosphotransferase) domain 1"/>
    <property type="match status" value="1"/>
</dbReference>
<keyword evidence="7 13" id="KW-0547">Nucleotide-binding</keyword>
<keyword evidence="6" id="KW-0812">Transmembrane</keyword>
<dbReference type="SUPFAM" id="SSF56112">
    <property type="entry name" value="Protein kinase-like (PK-like)"/>
    <property type="match status" value="1"/>
</dbReference>
<evidence type="ECO:0000256" key="5">
    <source>
        <dbReference type="ARBA" id="ARBA00022679"/>
    </source>
</evidence>
<feature type="domain" description="Protein kinase" evidence="15">
    <location>
        <begin position="49"/>
        <end position="333"/>
    </location>
</feature>
<dbReference type="Gene3D" id="3.30.200.20">
    <property type="entry name" value="Phosphorylase Kinase, domain 1"/>
    <property type="match status" value="1"/>
</dbReference>
<evidence type="ECO:0000256" key="7">
    <source>
        <dbReference type="ARBA" id="ARBA00022741"/>
    </source>
</evidence>
<dbReference type="EMBL" id="GGEC01045013">
    <property type="protein sequence ID" value="MBX25497.1"/>
    <property type="molecule type" value="Transcribed_RNA"/>
</dbReference>
<dbReference type="EC" id="2.7.11.1" evidence="2"/>
<name>A0A2P2M5J9_RHIMU</name>
<evidence type="ECO:0000313" key="16">
    <source>
        <dbReference type="EMBL" id="MBX25497.1"/>
    </source>
</evidence>
<accession>A0A2P2M5J9</accession>
<evidence type="ECO:0000256" key="14">
    <source>
        <dbReference type="SAM" id="MobiDB-lite"/>
    </source>
</evidence>
<dbReference type="FunFam" id="1.10.510.10:FF:000146">
    <property type="entry name" value="LRR receptor-like serine/threonine-protein kinase IOS1"/>
    <property type="match status" value="1"/>
</dbReference>
<evidence type="ECO:0000259" key="15">
    <source>
        <dbReference type="PROSITE" id="PS50011"/>
    </source>
</evidence>
<keyword evidence="8" id="KW-0418">Kinase</keyword>
<evidence type="ECO:0000256" key="4">
    <source>
        <dbReference type="ARBA" id="ARBA00022553"/>
    </source>
</evidence>
<keyword evidence="11" id="KW-0472">Membrane</keyword>
<dbReference type="GO" id="GO:0004674">
    <property type="term" value="F:protein serine/threonine kinase activity"/>
    <property type="evidence" value="ECO:0007669"/>
    <property type="project" value="UniProtKB-KW"/>
</dbReference>
<comment type="subcellular location">
    <subcellularLocation>
        <location evidence="1">Membrane</location>
        <topology evidence="1">Single-pass membrane protein</topology>
    </subcellularLocation>
</comment>
<dbReference type="PANTHER" id="PTHR45621">
    <property type="entry name" value="OS01G0588500 PROTEIN-RELATED"/>
    <property type="match status" value="1"/>
</dbReference>
<dbReference type="FunFam" id="3.30.200.20:FF:000228">
    <property type="entry name" value="Serine/threonine-protein kinase BIK1"/>
    <property type="match status" value="1"/>
</dbReference>
<dbReference type="GO" id="GO:0005524">
    <property type="term" value="F:ATP binding"/>
    <property type="evidence" value="ECO:0007669"/>
    <property type="project" value="UniProtKB-UniRule"/>
</dbReference>
<feature type="binding site" evidence="13">
    <location>
        <position position="83"/>
    </location>
    <ligand>
        <name>ATP</name>
        <dbReference type="ChEBI" id="CHEBI:30616"/>
    </ligand>
</feature>
<dbReference type="GO" id="GO:0016020">
    <property type="term" value="C:membrane"/>
    <property type="evidence" value="ECO:0007669"/>
    <property type="project" value="UniProtKB-SubCell"/>
</dbReference>
<dbReference type="AlphaFoldDB" id="A0A2P2M5J9"/>
<keyword evidence="3" id="KW-0723">Serine/threonine-protein kinase</keyword>
<evidence type="ECO:0000256" key="1">
    <source>
        <dbReference type="ARBA" id="ARBA00004167"/>
    </source>
</evidence>